<dbReference type="KEGG" id="pmul:DR93_1413"/>
<dbReference type="EMBL" id="MG023085">
    <property type="protein sequence ID" value="AWW87152.1"/>
    <property type="molecule type" value="Genomic_DNA"/>
</dbReference>
<dbReference type="Pfam" id="PF06074">
    <property type="entry name" value="Portal_Mu"/>
    <property type="match status" value="1"/>
</dbReference>
<name>A0A2Z4K3V5_PASMD</name>
<dbReference type="InterPro" id="IPR009279">
    <property type="entry name" value="Portal_Mu"/>
</dbReference>
<dbReference type="Proteomes" id="UP000540079">
    <property type="component" value="Unassembled WGS sequence"/>
</dbReference>
<sequence length="507" mass="57223">MAITDWFKSKNKKPEVNREIATTGDGQDITKGYVNALAEPEDGVLRLRGGGDLSIYEQVLSDEEVKRTFTQRQDALIAKEWIVEPASEEPQDIAAADFIRDWVNSIGFDRVTKLMHFGVFYGYAVAELIYRINEEGKYIADIKVRNRRRFRFTPKGELRLLTRDNQTEGIECPAPYFWTFCTGSDHDDEPYGIGLAHWLYWSSLFKRNGVKFWLIFLEKFGMPTALGRYGKNASPTDQDKLLEAIYSIQSDSGIIVPADMPIELLSAGRSGTADYKALFDTMNESIQRIVLGQTSSSGGTPGRLGNDELQEKVLESIIKADSDVICESFNQGPVTWLTQMNFATAKPPRVYRIFEEMEDLTDKAKRDQIVFETTGYRPTLAQIEANYGGEWEKAEVESDNHPAPEKKNKAKKTADFAEHQHHHSDIPAQMTDLLGENLQPVVSDWIKQVRELVNNATSLEQVRDELLTLMPEMSLEQYTNALAIALGAAHLAGQNAVIDEVKDEHRV</sequence>
<evidence type="ECO:0000313" key="3">
    <source>
        <dbReference type="EMBL" id="AWW87200.1"/>
    </source>
</evidence>
<gene>
    <name evidence="4" type="ORF">C2800_00775</name>
</gene>
<evidence type="ECO:0000313" key="4">
    <source>
        <dbReference type="EMBL" id="NNI77974.1"/>
    </source>
</evidence>
<evidence type="ECO:0000313" key="2">
    <source>
        <dbReference type="EMBL" id="AWW87152.1"/>
    </source>
</evidence>
<evidence type="ECO:0000256" key="1">
    <source>
        <dbReference type="SAM" id="MobiDB-lite"/>
    </source>
</evidence>
<reference evidence="2" key="1">
    <citation type="submission" date="2017-09" db="EMBL/GenBank/DDBJ databases">
        <title>Pathogenic variability among Pasteurella multocida A isolates from Brazilian pig farms.</title>
        <authorList>
            <person name="Oliveira J.X."/>
            <person name="Mores M.A.Z."/>
            <person name="Rebellato R."/>
            <person name="Kich J.D."/>
            <person name="Cantao M.E."/>
            <person name="Klein C.S."/>
            <person name="Guedes R.M."/>
            <person name="Coldebella A."/>
            <person name="Barcellos D.E.S.N."/>
            <person name="Mores N."/>
        </authorList>
    </citation>
    <scope>NUCLEOTIDE SEQUENCE</scope>
    <source>
        <strain evidence="2">BRMSA 1199</strain>
        <strain evidence="3">BRMSA 1201</strain>
    </source>
</reference>
<feature type="region of interest" description="Disordered" evidence="1">
    <location>
        <begin position="393"/>
        <end position="422"/>
    </location>
</feature>
<proteinExistence type="predicted"/>
<dbReference type="EMBL" id="PPVL01000001">
    <property type="protein sequence ID" value="NNI77974.1"/>
    <property type="molecule type" value="Genomic_DNA"/>
</dbReference>
<dbReference type="EMBL" id="MG023086">
    <property type="protein sequence ID" value="AWW87200.1"/>
    <property type="molecule type" value="Genomic_DNA"/>
</dbReference>
<protein>
    <submittedName>
        <fullName evidence="4">DUF935 domain-containing protein</fullName>
    </submittedName>
</protein>
<evidence type="ECO:0000313" key="5">
    <source>
        <dbReference type="Proteomes" id="UP000540079"/>
    </source>
</evidence>
<accession>A0A2Z4K3V5</accession>
<dbReference type="AlphaFoldDB" id="A0A2Z4K3V5"/>
<dbReference type="RefSeq" id="WP_014668253.1">
    <property type="nucleotide sequence ID" value="NZ_CP008918.1"/>
</dbReference>
<organism evidence="2">
    <name type="scientific">Pasteurella multocida</name>
    <dbReference type="NCBI Taxonomy" id="747"/>
    <lineage>
        <taxon>Bacteria</taxon>
        <taxon>Pseudomonadati</taxon>
        <taxon>Pseudomonadota</taxon>
        <taxon>Gammaproteobacteria</taxon>
        <taxon>Pasteurellales</taxon>
        <taxon>Pasteurellaceae</taxon>
        <taxon>Pasteurella</taxon>
    </lineage>
</organism>
<reference evidence="4 5" key="2">
    <citation type="journal article" date="2018" name="Front. Microbiol.">
        <title>Genetic and Phylogenetic Characteristics of Pasteurella multocida Isolates From Different Host Species.</title>
        <authorList>
            <person name="Peng Z."/>
            <person name="Liang W."/>
            <person name="Wang F."/>
            <person name="Xu Z."/>
            <person name="Xie Z."/>
            <person name="Lian Z."/>
            <person name="Hua L."/>
            <person name="Zhou R."/>
            <person name="Chen H."/>
            <person name="Wu B."/>
        </authorList>
    </citation>
    <scope>NUCLEOTIDE SEQUENCE [LARGE SCALE GENOMIC DNA]</scope>
    <source>
        <strain evidence="4 5">HNA06</strain>
    </source>
</reference>